<comment type="caution">
    <text evidence="2">The sequence shown here is derived from an EMBL/GenBank/DDBJ whole genome shotgun (WGS) entry which is preliminary data.</text>
</comment>
<dbReference type="EMBL" id="ADBJ01000018">
    <property type="protein sequence ID" value="EFA82783.1"/>
    <property type="molecule type" value="Genomic_DNA"/>
</dbReference>
<dbReference type="PANTHER" id="PTHR11735:SF6">
    <property type="entry name" value="TRNA N6-ADENOSINE THREONYLCARBAMOYLTRANSFERASE, MITOCHONDRIAL"/>
    <property type="match status" value="1"/>
</dbReference>
<dbReference type="Gene3D" id="3.30.420.40">
    <property type="match status" value="2"/>
</dbReference>
<keyword evidence="3" id="KW-1185">Reference proteome</keyword>
<name>D3B7P0_HETP5</name>
<dbReference type="SUPFAM" id="SSF53067">
    <property type="entry name" value="Actin-like ATPase domain"/>
    <property type="match status" value="1"/>
</dbReference>
<dbReference type="GO" id="GO:0005739">
    <property type="term" value="C:mitochondrion"/>
    <property type="evidence" value="ECO:0007669"/>
    <property type="project" value="TreeGrafter"/>
</dbReference>
<evidence type="ECO:0000313" key="3">
    <source>
        <dbReference type="Proteomes" id="UP000001396"/>
    </source>
</evidence>
<dbReference type="PANTHER" id="PTHR11735">
    <property type="entry name" value="TRNA N6-ADENOSINE THREONYLCARBAMOYLTRANSFERASE"/>
    <property type="match status" value="1"/>
</dbReference>
<dbReference type="Proteomes" id="UP000001396">
    <property type="component" value="Unassembled WGS sequence"/>
</dbReference>
<accession>D3B7P0</accession>
<protein>
    <recommendedName>
        <fullName evidence="1">Gcp-like domain-containing protein</fullName>
    </recommendedName>
</protein>
<organism evidence="2 3">
    <name type="scientific">Heterostelium pallidum (strain ATCC 26659 / Pp 5 / PN500)</name>
    <name type="common">Cellular slime mold</name>
    <name type="synonym">Polysphondylium pallidum</name>
    <dbReference type="NCBI Taxonomy" id="670386"/>
    <lineage>
        <taxon>Eukaryota</taxon>
        <taxon>Amoebozoa</taxon>
        <taxon>Evosea</taxon>
        <taxon>Eumycetozoa</taxon>
        <taxon>Dictyostelia</taxon>
        <taxon>Acytosteliales</taxon>
        <taxon>Acytosteliaceae</taxon>
        <taxon>Heterostelium</taxon>
    </lineage>
</organism>
<reference evidence="2 3" key="1">
    <citation type="journal article" date="2011" name="Genome Res.">
        <title>Phylogeny-wide analysis of social amoeba genomes highlights ancient origins for complex intercellular communication.</title>
        <authorList>
            <person name="Heidel A.J."/>
            <person name="Lawal H.M."/>
            <person name="Felder M."/>
            <person name="Schilde C."/>
            <person name="Helps N.R."/>
            <person name="Tunggal B."/>
            <person name="Rivero F."/>
            <person name="John U."/>
            <person name="Schleicher M."/>
            <person name="Eichinger L."/>
            <person name="Platzer M."/>
            <person name="Noegel A.A."/>
            <person name="Schaap P."/>
            <person name="Gloeckner G."/>
        </authorList>
    </citation>
    <scope>NUCLEOTIDE SEQUENCE [LARGE SCALE GENOMIC DNA]</scope>
    <source>
        <strain evidence="3">ATCC 26659 / Pp 5 / PN500</strain>
    </source>
</reference>
<dbReference type="AlphaFoldDB" id="D3B7P0"/>
<feature type="domain" description="Gcp-like" evidence="1">
    <location>
        <begin position="7"/>
        <end position="55"/>
    </location>
</feature>
<dbReference type="InterPro" id="IPR043129">
    <property type="entry name" value="ATPase_NBD"/>
</dbReference>
<proteinExistence type="predicted"/>
<gene>
    <name evidence="2" type="ORF">PPL_04478</name>
</gene>
<dbReference type="InParanoid" id="D3B7P0"/>
<dbReference type="RefSeq" id="XP_020434900.1">
    <property type="nucleotide sequence ID" value="XM_020575380.1"/>
</dbReference>
<dbReference type="STRING" id="670386.D3B7P0"/>
<dbReference type="InterPro" id="IPR000905">
    <property type="entry name" value="Gcp-like_dom"/>
</dbReference>
<dbReference type="GeneID" id="31359965"/>
<dbReference type="Pfam" id="PF00814">
    <property type="entry name" value="TsaD"/>
    <property type="match status" value="1"/>
</dbReference>
<evidence type="ECO:0000313" key="2">
    <source>
        <dbReference type="EMBL" id="EFA82783.1"/>
    </source>
</evidence>
<sequence>MVGNGQKLRGFVITGGVSRNGALRQQFEGVCQRQNIPIYYPEPSLCTDNGSMIAWAGIEMYKRQMFTKPDDAFYLPVWPLSTERIFQSTLKEKDKKIRESWYKDVVDKYGPGSTPPPSTNQQTN</sequence>
<evidence type="ECO:0000259" key="1">
    <source>
        <dbReference type="Pfam" id="PF00814"/>
    </source>
</evidence>